<dbReference type="AlphaFoldDB" id="A0A4D6LC72"/>
<gene>
    <name evidence="2" type="ORF">DEO72_LG3g679</name>
</gene>
<organism evidence="2 3">
    <name type="scientific">Vigna unguiculata</name>
    <name type="common">Cowpea</name>
    <dbReference type="NCBI Taxonomy" id="3917"/>
    <lineage>
        <taxon>Eukaryota</taxon>
        <taxon>Viridiplantae</taxon>
        <taxon>Streptophyta</taxon>
        <taxon>Embryophyta</taxon>
        <taxon>Tracheophyta</taxon>
        <taxon>Spermatophyta</taxon>
        <taxon>Magnoliopsida</taxon>
        <taxon>eudicotyledons</taxon>
        <taxon>Gunneridae</taxon>
        <taxon>Pentapetalae</taxon>
        <taxon>rosids</taxon>
        <taxon>fabids</taxon>
        <taxon>Fabales</taxon>
        <taxon>Fabaceae</taxon>
        <taxon>Papilionoideae</taxon>
        <taxon>50 kb inversion clade</taxon>
        <taxon>NPAAA clade</taxon>
        <taxon>indigoferoid/millettioid clade</taxon>
        <taxon>Phaseoleae</taxon>
        <taxon>Vigna</taxon>
    </lineage>
</organism>
<dbReference type="Proteomes" id="UP000501690">
    <property type="component" value="Linkage Group LG3"/>
</dbReference>
<sequence length="117" mass="13319">MNLPAHILTCSPPSMNLPAHGTTSPDPSPHQRVKQHTQAHTCNKYRLTQPKRRQAKIQCRPLGRTPLPLEATSFQTLYFEVYRLTEHTLPPRATLCRNLPVAPIALRSHPCRQALYH</sequence>
<evidence type="ECO:0000256" key="1">
    <source>
        <dbReference type="SAM" id="MobiDB-lite"/>
    </source>
</evidence>
<protein>
    <submittedName>
        <fullName evidence="2">Uncharacterized protein</fullName>
    </submittedName>
</protein>
<name>A0A4D6LC72_VIGUN</name>
<accession>A0A4D6LC72</accession>
<dbReference type="EMBL" id="CP039347">
    <property type="protein sequence ID" value="QCD86158.1"/>
    <property type="molecule type" value="Genomic_DNA"/>
</dbReference>
<keyword evidence="3" id="KW-1185">Reference proteome</keyword>
<feature type="region of interest" description="Disordered" evidence="1">
    <location>
        <begin position="11"/>
        <end position="40"/>
    </location>
</feature>
<proteinExistence type="predicted"/>
<evidence type="ECO:0000313" key="2">
    <source>
        <dbReference type="EMBL" id="QCD86158.1"/>
    </source>
</evidence>
<evidence type="ECO:0000313" key="3">
    <source>
        <dbReference type="Proteomes" id="UP000501690"/>
    </source>
</evidence>
<reference evidence="2 3" key="1">
    <citation type="submission" date="2019-04" db="EMBL/GenBank/DDBJ databases">
        <title>An improved genome assembly and genetic linkage map for asparagus bean, Vigna unguiculata ssp. sesquipedialis.</title>
        <authorList>
            <person name="Xia Q."/>
            <person name="Zhang R."/>
            <person name="Dong Y."/>
        </authorList>
    </citation>
    <scope>NUCLEOTIDE SEQUENCE [LARGE SCALE GENOMIC DNA]</scope>
    <source>
        <tissue evidence="2">Leaf</tissue>
    </source>
</reference>